<proteinExistence type="predicted"/>
<evidence type="ECO:0000256" key="1">
    <source>
        <dbReference type="SAM" id="MobiDB-lite"/>
    </source>
</evidence>
<feature type="domain" description="C2H2-type" evidence="2">
    <location>
        <begin position="258"/>
        <end position="281"/>
    </location>
</feature>
<dbReference type="PROSITE" id="PS00028">
    <property type="entry name" value="ZINC_FINGER_C2H2_1"/>
    <property type="match status" value="1"/>
</dbReference>
<keyword evidence="4" id="KW-1185">Reference proteome</keyword>
<feature type="compositionally biased region" description="Basic and acidic residues" evidence="1">
    <location>
        <begin position="278"/>
        <end position="290"/>
    </location>
</feature>
<name>A0AA39P2S4_9AGAR</name>
<dbReference type="EMBL" id="JAUEPR010000020">
    <property type="protein sequence ID" value="KAK0476493.1"/>
    <property type="molecule type" value="Genomic_DNA"/>
</dbReference>
<comment type="caution">
    <text evidence="3">The sequence shown here is derived from an EMBL/GenBank/DDBJ whole genome shotgun (WGS) entry which is preliminary data.</text>
</comment>
<dbReference type="SMART" id="SM00355">
    <property type="entry name" value="ZnF_C2H2"/>
    <property type="match status" value="2"/>
</dbReference>
<accession>A0AA39P2S4</accession>
<feature type="compositionally biased region" description="Acidic residues" evidence="1">
    <location>
        <begin position="183"/>
        <end position="202"/>
    </location>
</feature>
<dbReference type="Proteomes" id="UP001175227">
    <property type="component" value="Unassembled WGS sequence"/>
</dbReference>
<dbReference type="InterPro" id="IPR013087">
    <property type="entry name" value="Znf_C2H2_type"/>
</dbReference>
<feature type="region of interest" description="Disordered" evidence="1">
    <location>
        <begin position="174"/>
        <end position="211"/>
    </location>
</feature>
<feature type="non-terminal residue" evidence="3">
    <location>
        <position position="1"/>
    </location>
</feature>
<protein>
    <recommendedName>
        <fullName evidence="2">C2H2-type domain-containing protein</fullName>
    </recommendedName>
</protein>
<dbReference type="AlphaFoldDB" id="A0AA39P2S4"/>
<dbReference type="Gene3D" id="3.30.160.60">
    <property type="entry name" value="Classic Zinc Finger"/>
    <property type="match status" value="1"/>
</dbReference>
<feature type="compositionally biased region" description="Basic residues" evidence="1">
    <location>
        <begin position="291"/>
        <end position="308"/>
    </location>
</feature>
<gene>
    <name evidence="3" type="ORF">IW261DRAFT_1642288</name>
</gene>
<evidence type="ECO:0000313" key="3">
    <source>
        <dbReference type="EMBL" id="KAK0476493.1"/>
    </source>
</evidence>
<sequence>GLFNPATECICNSRQFPPFSHLPQNSFDTSCPMALFALESQYLPPTEDYNSLYELAPFSFGSSDTLADSVDFFPDHVVGLDQNGFWPVTNYQTEFIHTPDPVLTYDAFVPLFSQILPVTTLVDVATVIPTPSVESDVQPTDPCGEDADYDLDPDFVDFATEPLPCECPLASAPPSPLTPLPEINDEDSDAEEPVFEESEYEEPASLSGCRKRGRVSEPDFLIFTTYRTDVAQPRRRSGNFKDSLERYTFHDDPQHVRCMKIECQEEFNSVNAAIDHMESAHPKEPDEAKKSKATKKSKTTKKSKAVKKSRGEKQSKATKKSKAKEDPESTVVRCIYFWCNRVGKQASDMRRHLLGSHHQPPRFRCGDCKGLFQRQDPVKRHQERFMGECKGVYAENRPVGRKRARKA</sequence>
<feature type="region of interest" description="Disordered" evidence="1">
    <location>
        <begin position="278"/>
        <end position="324"/>
    </location>
</feature>
<evidence type="ECO:0000259" key="2">
    <source>
        <dbReference type="PROSITE" id="PS00028"/>
    </source>
</evidence>
<evidence type="ECO:0000313" key="4">
    <source>
        <dbReference type="Proteomes" id="UP001175227"/>
    </source>
</evidence>
<reference evidence="3" key="1">
    <citation type="submission" date="2023-06" db="EMBL/GenBank/DDBJ databases">
        <authorList>
            <consortium name="Lawrence Berkeley National Laboratory"/>
            <person name="Ahrendt S."/>
            <person name="Sahu N."/>
            <person name="Indic B."/>
            <person name="Wong-Bajracharya J."/>
            <person name="Merenyi Z."/>
            <person name="Ke H.-M."/>
            <person name="Monk M."/>
            <person name="Kocsube S."/>
            <person name="Drula E."/>
            <person name="Lipzen A."/>
            <person name="Balint B."/>
            <person name="Henrissat B."/>
            <person name="Andreopoulos B."/>
            <person name="Martin F.M."/>
            <person name="Harder C.B."/>
            <person name="Rigling D."/>
            <person name="Ford K.L."/>
            <person name="Foster G.D."/>
            <person name="Pangilinan J."/>
            <person name="Papanicolaou A."/>
            <person name="Barry K."/>
            <person name="LaButti K."/>
            <person name="Viragh M."/>
            <person name="Koriabine M."/>
            <person name="Yan M."/>
            <person name="Riley R."/>
            <person name="Champramary S."/>
            <person name="Plett K.L."/>
            <person name="Tsai I.J."/>
            <person name="Slot J."/>
            <person name="Sipos G."/>
            <person name="Plett J."/>
            <person name="Nagy L.G."/>
            <person name="Grigoriev I.V."/>
        </authorList>
    </citation>
    <scope>NUCLEOTIDE SEQUENCE</scope>
    <source>
        <strain evidence="3">ICMP 16352</strain>
    </source>
</reference>
<organism evidence="3 4">
    <name type="scientific">Armillaria novae-zelandiae</name>
    <dbReference type="NCBI Taxonomy" id="153914"/>
    <lineage>
        <taxon>Eukaryota</taxon>
        <taxon>Fungi</taxon>
        <taxon>Dikarya</taxon>
        <taxon>Basidiomycota</taxon>
        <taxon>Agaricomycotina</taxon>
        <taxon>Agaricomycetes</taxon>
        <taxon>Agaricomycetidae</taxon>
        <taxon>Agaricales</taxon>
        <taxon>Marasmiineae</taxon>
        <taxon>Physalacriaceae</taxon>
        <taxon>Armillaria</taxon>
    </lineage>
</organism>